<keyword evidence="4" id="KW-0493">Microtubule</keyword>
<dbReference type="InterPro" id="IPR027417">
    <property type="entry name" value="P-loop_NTPase"/>
</dbReference>
<dbReference type="GO" id="GO:0005874">
    <property type="term" value="C:microtubule"/>
    <property type="evidence" value="ECO:0007669"/>
    <property type="project" value="UniProtKB-KW"/>
</dbReference>
<dbReference type="PRINTS" id="PR00380">
    <property type="entry name" value="KINESINHEAVY"/>
</dbReference>
<dbReference type="GeneID" id="20804374"/>
<dbReference type="Gene3D" id="3.40.850.10">
    <property type="entry name" value="Kinesin motor domain"/>
    <property type="match status" value="1"/>
</dbReference>
<evidence type="ECO:0000313" key="7">
    <source>
        <dbReference type="EMBL" id="ETV85814.1"/>
    </source>
</evidence>
<keyword evidence="3 4" id="KW-0505">Motor protein</keyword>
<dbReference type="VEuPathDB" id="FungiDB:H257_02378"/>
<feature type="region of interest" description="Disordered" evidence="5">
    <location>
        <begin position="1"/>
        <end position="52"/>
    </location>
</feature>
<evidence type="ECO:0000256" key="2">
    <source>
        <dbReference type="ARBA" id="ARBA00022840"/>
    </source>
</evidence>
<dbReference type="GO" id="GO:0003777">
    <property type="term" value="F:microtubule motor activity"/>
    <property type="evidence" value="ECO:0007669"/>
    <property type="project" value="InterPro"/>
</dbReference>
<feature type="binding site" evidence="3">
    <location>
        <begin position="384"/>
        <end position="391"/>
    </location>
    <ligand>
        <name>ATP</name>
        <dbReference type="ChEBI" id="CHEBI:30616"/>
    </ligand>
</feature>
<organism evidence="7">
    <name type="scientific">Aphanomyces astaci</name>
    <name type="common">Crayfish plague agent</name>
    <dbReference type="NCBI Taxonomy" id="112090"/>
    <lineage>
        <taxon>Eukaryota</taxon>
        <taxon>Sar</taxon>
        <taxon>Stramenopiles</taxon>
        <taxon>Oomycota</taxon>
        <taxon>Saprolegniomycetes</taxon>
        <taxon>Saprolegniales</taxon>
        <taxon>Verrucalvaceae</taxon>
        <taxon>Aphanomyces</taxon>
    </lineage>
</organism>
<comment type="similarity">
    <text evidence="3 4">Belongs to the TRAFAC class myosin-kinesin ATPase superfamily. Kinesin family.</text>
</comment>
<dbReference type="STRING" id="112090.W4H3H4"/>
<dbReference type="InterPro" id="IPR001752">
    <property type="entry name" value="Kinesin_motor_dom"/>
</dbReference>
<evidence type="ECO:0000256" key="3">
    <source>
        <dbReference type="PROSITE-ProRule" id="PRU00283"/>
    </source>
</evidence>
<evidence type="ECO:0000256" key="4">
    <source>
        <dbReference type="RuleBase" id="RU000394"/>
    </source>
</evidence>
<protein>
    <recommendedName>
        <fullName evidence="4">Kinesin-like protein</fullName>
    </recommendedName>
</protein>
<sequence>MYRIPSTDDKKRDRSLSMSLSSSSYVSPQRRQPKKKPMLDRRSTLLDLSTSQSPRFPFDAAAAAAVDNDYPETPEYFRQQRNKRIPTVPRVSPLHAKAMPSSSSSAPSPLFKAADQQSFLQSRVHSLTQALIKSNQHHKRTQEHLTWALEEHAMVQLEKQQLQAQLSRVMALQHGKELDRAPPPMPSFDENDDSDVDMMQDIQGDDRATEQSVGMIQSTAALAQHLRQDNDALKAAFSSHVMEMQRAMTQMTISLHQAQARNTLLAHSDADVAALRATCASLHADRKRLHNTIQELRGNIRVYCRVRPVLKLQHGACAAIRVESDTRVVVTQHSPNGSTVSQDTVFDVDKVFDQHHSQHDVFTEVQPLITSALDGYNVCVLAYGQTGSGKTHTMLGSLESDVDRGLSPRVFGQVFAQCHDNQSDIEMHLSVLEVYNEKVMDLVHPSPVPLDVRVDKKLGVTVPHRTWVAVSSVDECMLVMEKALRHRAVASNDLNATSSRSHCITSLQVRRTNSSKSLSGGSVVVESKINLVDLAGSERLGSSNSEGDRRSEAQHINKSLLALRHVLLQLKNKQEYVSYRDSKLTLLLQDAIGGHAKTLLVVCVNPSGACAHESKCSLAFGERANAVELGRAKQHITSSTSLVRGNNRKP</sequence>
<dbReference type="InterPro" id="IPR036961">
    <property type="entry name" value="Kinesin_motor_dom_sf"/>
</dbReference>
<name>W4H3H4_APHAT</name>
<evidence type="ECO:0000259" key="6">
    <source>
        <dbReference type="PROSITE" id="PS50067"/>
    </source>
</evidence>
<dbReference type="InterPro" id="IPR027640">
    <property type="entry name" value="Kinesin-like_fam"/>
</dbReference>
<dbReference type="PANTHER" id="PTHR47972:SF28">
    <property type="entry name" value="KINESIN-LIKE PROTEIN KLP-3"/>
    <property type="match status" value="1"/>
</dbReference>
<dbReference type="InterPro" id="IPR019821">
    <property type="entry name" value="Kinesin_motor_CS"/>
</dbReference>
<evidence type="ECO:0000256" key="1">
    <source>
        <dbReference type="ARBA" id="ARBA00022741"/>
    </source>
</evidence>
<dbReference type="PROSITE" id="PS50067">
    <property type="entry name" value="KINESIN_MOTOR_2"/>
    <property type="match status" value="1"/>
</dbReference>
<reference evidence="7" key="1">
    <citation type="submission" date="2013-12" db="EMBL/GenBank/DDBJ databases">
        <title>The Genome Sequence of Aphanomyces astaci APO3.</title>
        <authorList>
            <consortium name="The Broad Institute Genomics Platform"/>
            <person name="Russ C."/>
            <person name="Tyler B."/>
            <person name="van West P."/>
            <person name="Dieguez-Uribeondo J."/>
            <person name="Young S.K."/>
            <person name="Zeng Q."/>
            <person name="Gargeya S."/>
            <person name="Fitzgerald M."/>
            <person name="Abouelleil A."/>
            <person name="Alvarado L."/>
            <person name="Chapman S.B."/>
            <person name="Gainer-Dewar J."/>
            <person name="Goldberg J."/>
            <person name="Griggs A."/>
            <person name="Gujja S."/>
            <person name="Hansen M."/>
            <person name="Howarth C."/>
            <person name="Imamovic A."/>
            <person name="Ireland A."/>
            <person name="Larimer J."/>
            <person name="McCowan C."/>
            <person name="Murphy C."/>
            <person name="Pearson M."/>
            <person name="Poon T.W."/>
            <person name="Priest M."/>
            <person name="Roberts A."/>
            <person name="Saif S."/>
            <person name="Shea T."/>
            <person name="Sykes S."/>
            <person name="Wortman J."/>
            <person name="Nusbaum C."/>
            <person name="Birren B."/>
        </authorList>
    </citation>
    <scope>NUCLEOTIDE SEQUENCE [LARGE SCALE GENOMIC DNA]</scope>
    <source>
        <strain evidence="7">APO3</strain>
    </source>
</reference>
<evidence type="ECO:0000256" key="5">
    <source>
        <dbReference type="SAM" id="MobiDB-lite"/>
    </source>
</evidence>
<dbReference type="AlphaFoldDB" id="W4H3H4"/>
<dbReference type="Pfam" id="PF00225">
    <property type="entry name" value="Kinesin"/>
    <property type="match status" value="1"/>
</dbReference>
<dbReference type="EMBL" id="KI913117">
    <property type="protein sequence ID" value="ETV85814.1"/>
    <property type="molecule type" value="Genomic_DNA"/>
</dbReference>
<dbReference type="GO" id="GO:0008017">
    <property type="term" value="F:microtubule binding"/>
    <property type="evidence" value="ECO:0007669"/>
    <property type="project" value="InterPro"/>
</dbReference>
<dbReference type="RefSeq" id="XP_009824286.1">
    <property type="nucleotide sequence ID" value="XM_009825984.1"/>
</dbReference>
<gene>
    <name evidence="7" type="ORF">H257_02378</name>
</gene>
<dbReference type="GO" id="GO:0005524">
    <property type="term" value="F:ATP binding"/>
    <property type="evidence" value="ECO:0007669"/>
    <property type="project" value="UniProtKB-UniRule"/>
</dbReference>
<feature type="domain" description="Kinesin motor" evidence="6">
    <location>
        <begin position="299"/>
        <end position="627"/>
    </location>
</feature>
<keyword evidence="2 3" id="KW-0067">ATP-binding</keyword>
<dbReference type="GO" id="GO:0007018">
    <property type="term" value="P:microtubule-based movement"/>
    <property type="evidence" value="ECO:0007669"/>
    <property type="project" value="InterPro"/>
</dbReference>
<proteinExistence type="inferred from homology"/>
<dbReference type="PROSITE" id="PS00411">
    <property type="entry name" value="KINESIN_MOTOR_1"/>
    <property type="match status" value="1"/>
</dbReference>
<dbReference type="SMART" id="SM00129">
    <property type="entry name" value="KISc"/>
    <property type="match status" value="1"/>
</dbReference>
<accession>W4H3H4</accession>
<dbReference type="SUPFAM" id="SSF52540">
    <property type="entry name" value="P-loop containing nucleoside triphosphate hydrolases"/>
    <property type="match status" value="1"/>
</dbReference>
<keyword evidence="1 3" id="KW-0547">Nucleotide-binding</keyword>
<dbReference type="OrthoDB" id="3176171at2759"/>
<dbReference type="PANTHER" id="PTHR47972">
    <property type="entry name" value="KINESIN-LIKE PROTEIN KLP-3"/>
    <property type="match status" value="1"/>
</dbReference>
<feature type="compositionally biased region" description="Basic and acidic residues" evidence="5">
    <location>
        <begin position="1"/>
        <end position="15"/>
    </location>
</feature>